<keyword evidence="2" id="KW-0238">DNA-binding</keyword>
<dbReference type="SUPFAM" id="SSF52172">
    <property type="entry name" value="CheY-like"/>
    <property type="match status" value="1"/>
</dbReference>
<dbReference type="RefSeq" id="WP_192534704.1">
    <property type="nucleotide sequence ID" value="NZ_JACZHT010000006.1"/>
</dbReference>
<dbReference type="PRINTS" id="PR00038">
    <property type="entry name" value="HTHLUXR"/>
</dbReference>
<dbReference type="PROSITE" id="PS50110">
    <property type="entry name" value="RESPONSE_REGULATORY"/>
    <property type="match status" value="1"/>
</dbReference>
<dbReference type="GO" id="GO:0003677">
    <property type="term" value="F:DNA binding"/>
    <property type="evidence" value="ECO:0007669"/>
    <property type="project" value="UniProtKB-KW"/>
</dbReference>
<name>A0A8J6YQV3_9PROT</name>
<evidence type="ECO:0000313" key="7">
    <source>
        <dbReference type="Proteomes" id="UP000631034"/>
    </source>
</evidence>
<dbReference type="CDD" id="cd17535">
    <property type="entry name" value="REC_NarL-like"/>
    <property type="match status" value="1"/>
</dbReference>
<dbReference type="InterPro" id="IPR036388">
    <property type="entry name" value="WH-like_DNA-bd_sf"/>
</dbReference>
<feature type="domain" description="HTH luxR-type" evidence="4">
    <location>
        <begin position="158"/>
        <end position="223"/>
    </location>
</feature>
<dbReference type="InterPro" id="IPR011006">
    <property type="entry name" value="CheY-like_superfamily"/>
</dbReference>
<comment type="caution">
    <text evidence="6">The sequence shown here is derived from an EMBL/GenBank/DDBJ whole genome shotgun (WGS) entry which is preliminary data.</text>
</comment>
<dbReference type="InterPro" id="IPR016032">
    <property type="entry name" value="Sig_transdc_resp-reg_C-effctor"/>
</dbReference>
<evidence type="ECO:0000259" key="4">
    <source>
        <dbReference type="PROSITE" id="PS50043"/>
    </source>
</evidence>
<proteinExistence type="predicted"/>
<dbReference type="GO" id="GO:0000160">
    <property type="term" value="P:phosphorelay signal transduction system"/>
    <property type="evidence" value="ECO:0007669"/>
    <property type="project" value="InterPro"/>
</dbReference>
<dbReference type="SUPFAM" id="SSF46894">
    <property type="entry name" value="C-terminal effector domain of the bipartite response regulators"/>
    <property type="match status" value="1"/>
</dbReference>
<feature type="modified residue" description="4-aspartylphosphate" evidence="3">
    <location>
        <position position="54"/>
    </location>
</feature>
<dbReference type="InterPro" id="IPR000792">
    <property type="entry name" value="Tscrpt_reg_LuxR_C"/>
</dbReference>
<dbReference type="InterPro" id="IPR051015">
    <property type="entry name" value="EvgA-like"/>
</dbReference>
<dbReference type="Pfam" id="PF00196">
    <property type="entry name" value="GerE"/>
    <property type="match status" value="1"/>
</dbReference>
<dbReference type="Pfam" id="PF00072">
    <property type="entry name" value="Response_reg"/>
    <property type="match status" value="1"/>
</dbReference>
<dbReference type="Gene3D" id="1.10.10.10">
    <property type="entry name" value="Winged helix-like DNA-binding domain superfamily/Winged helix DNA-binding domain"/>
    <property type="match status" value="1"/>
</dbReference>
<gene>
    <name evidence="6" type="ORF">IHV25_08585</name>
</gene>
<dbReference type="Proteomes" id="UP000631034">
    <property type="component" value="Unassembled WGS sequence"/>
</dbReference>
<evidence type="ECO:0000259" key="5">
    <source>
        <dbReference type="PROSITE" id="PS50110"/>
    </source>
</evidence>
<dbReference type="SMART" id="SM00421">
    <property type="entry name" value="HTH_LUXR"/>
    <property type="match status" value="1"/>
</dbReference>
<dbReference type="EMBL" id="JACZHT010000006">
    <property type="protein sequence ID" value="MBE1237702.1"/>
    <property type="molecule type" value="Genomic_DNA"/>
</dbReference>
<accession>A0A8J6YQV3</accession>
<feature type="domain" description="Response regulatory" evidence="5">
    <location>
        <begin position="2"/>
        <end position="120"/>
    </location>
</feature>
<protein>
    <submittedName>
        <fullName evidence="6">Response regulator transcription factor</fullName>
    </submittedName>
</protein>
<evidence type="ECO:0000256" key="3">
    <source>
        <dbReference type="PROSITE-ProRule" id="PRU00169"/>
    </source>
</evidence>
<dbReference type="PANTHER" id="PTHR45566:SF1">
    <property type="entry name" value="HTH-TYPE TRANSCRIPTIONAL REGULATOR YHJB-RELATED"/>
    <property type="match status" value="1"/>
</dbReference>
<evidence type="ECO:0000256" key="2">
    <source>
        <dbReference type="ARBA" id="ARBA00023125"/>
    </source>
</evidence>
<evidence type="ECO:0000256" key="1">
    <source>
        <dbReference type="ARBA" id="ARBA00022553"/>
    </source>
</evidence>
<keyword evidence="7" id="KW-1185">Reference proteome</keyword>
<dbReference type="InterPro" id="IPR001789">
    <property type="entry name" value="Sig_transdc_resp-reg_receiver"/>
</dbReference>
<dbReference type="SMART" id="SM00448">
    <property type="entry name" value="REC"/>
    <property type="match status" value="1"/>
</dbReference>
<dbReference type="InterPro" id="IPR058245">
    <property type="entry name" value="NreC/VraR/RcsB-like_REC"/>
</dbReference>
<evidence type="ECO:0000313" key="6">
    <source>
        <dbReference type="EMBL" id="MBE1237702.1"/>
    </source>
</evidence>
<sequence>MRLLIVDDHELFRNGLRFQISAIDPTIEIVEASTFSRALRMVEGGSEFDVVFLDIMIPDSVDWKEALVTLRSQDNPPDAVVMSGREEPRIISSAIELGAVAFIPKSLEGDVLESALRLVLVGGFTIAPRSLQRSLAAATQEGARVARRFEYEDGDGDVEEDPFSLTPRQREVLEHINSGLSNRRIAEEMNLSEATIKMHIGRLFKVLGAQSRTDALALARRKRIL</sequence>
<keyword evidence="1 3" id="KW-0597">Phosphoprotein</keyword>
<dbReference type="Gene3D" id="3.40.50.2300">
    <property type="match status" value="1"/>
</dbReference>
<reference evidence="6" key="1">
    <citation type="submission" date="2020-10" db="EMBL/GenBank/DDBJ databases">
        <title>Genome sequence of the unusual species of purple photosynthetic bacteria, Phaeovibrio sulfidiphilus DSM 23193, type strain.</title>
        <authorList>
            <person name="Kyndt J.A."/>
            <person name="Meyer T.E."/>
        </authorList>
    </citation>
    <scope>NUCLEOTIDE SEQUENCE</scope>
    <source>
        <strain evidence="6">DSM 23193</strain>
    </source>
</reference>
<organism evidence="6 7">
    <name type="scientific">Phaeovibrio sulfidiphilus</name>
    <dbReference type="NCBI Taxonomy" id="1220600"/>
    <lineage>
        <taxon>Bacteria</taxon>
        <taxon>Pseudomonadati</taxon>
        <taxon>Pseudomonadota</taxon>
        <taxon>Alphaproteobacteria</taxon>
        <taxon>Rhodospirillales</taxon>
        <taxon>Rhodospirillaceae</taxon>
        <taxon>Phaeovibrio</taxon>
    </lineage>
</organism>
<dbReference type="CDD" id="cd06170">
    <property type="entry name" value="LuxR_C_like"/>
    <property type="match status" value="1"/>
</dbReference>
<dbReference type="AlphaFoldDB" id="A0A8J6YQV3"/>
<dbReference type="GO" id="GO:0006355">
    <property type="term" value="P:regulation of DNA-templated transcription"/>
    <property type="evidence" value="ECO:0007669"/>
    <property type="project" value="InterPro"/>
</dbReference>
<dbReference type="PROSITE" id="PS50043">
    <property type="entry name" value="HTH_LUXR_2"/>
    <property type="match status" value="1"/>
</dbReference>
<dbReference type="PANTHER" id="PTHR45566">
    <property type="entry name" value="HTH-TYPE TRANSCRIPTIONAL REGULATOR YHJB-RELATED"/>
    <property type="match status" value="1"/>
</dbReference>